<comment type="caution">
    <text evidence="1">The sequence shown here is derived from an EMBL/GenBank/DDBJ whole genome shotgun (WGS) entry which is preliminary data.</text>
</comment>
<dbReference type="EMBL" id="CAJRAU010000006">
    <property type="protein sequence ID" value="CAG5072046.1"/>
    <property type="molecule type" value="Genomic_DNA"/>
</dbReference>
<name>A0ABM8UUH3_9BACT</name>
<protein>
    <recommendedName>
        <fullName evidence="3">DUF4369 domain-containing protein</fullName>
    </recommendedName>
</protein>
<accession>A0ABM8UUH3</accession>
<proteinExistence type="predicted"/>
<evidence type="ECO:0008006" key="3">
    <source>
        <dbReference type="Google" id="ProtNLM"/>
    </source>
</evidence>
<organism evidence="1 2">
    <name type="scientific">Dyadobacter linearis</name>
    <dbReference type="NCBI Taxonomy" id="2823330"/>
    <lineage>
        <taxon>Bacteria</taxon>
        <taxon>Pseudomonadati</taxon>
        <taxon>Bacteroidota</taxon>
        <taxon>Cytophagia</taxon>
        <taxon>Cytophagales</taxon>
        <taxon>Spirosomataceae</taxon>
        <taxon>Dyadobacter</taxon>
    </lineage>
</organism>
<dbReference type="Proteomes" id="UP000679725">
    <property type="component" value="Unassembled WGS sequence"/>
</dbReference>
<gene>
    <name evidence="1" type="ORF">DYBT9623_03984</name>
</gene>
<reference evidence="1 2" key="1">
    <citation type="submission" date="2021-04" db="EMBL/GenBank/DDBJ databases">
        <authorList>
            <person name="Rodrigo-Torres L."/>
            <person name="Arahal R. D."/>
            <person name="Lucena T."/>
        </authorList>
    </citation>
    <scope>NUCLEOTIDE SEQUENCE [LARGE SCALE GENOMIC DNA]</scope>
    <source>
        <strain evidence="1 2">CECT 9623</strain>
    </source>
</reference>
<sequence length="167" mass="18749">MFGLSFAVLYFEKDYQVAAVSGPRGDQKMIKMYHPSLPYSGDVEISGEIKGLIRTENEFYNPVQVLHSNDTLYITLESNQGARDRFVELAGAMEMLSDTKAEQPQSPYSKAIKLFSNLLNSYVPAATHSFEVAFRPVFTIPAKYQTLNPDIYLSCISQLNTPPPEHC</sequence>
<evidence type="ECO:0000313" key="2">
    <source>
        <dbReference type="Proteomes" id="UP000679725"/>
    </source>
</evidence>
<evidence type="ECO:0000313" key="1">
    <source>
        <dbReference type="EMBL" id="CAG5072046.1"/>
    </source>
</evidence>
<keyword evidence="2" id="KW-1185">Reference proteome</keyword>